<evidence type="ECO:0000313" key="2">
    <source>
        <dbReference type="Proteomes" id="UP001215280"/>
    </source>
</evidence>
<comment type="caution">
    <text evidence="1">The sequence shown here is derived from an EMBL/GenBank/DDBJ whole genome shotgun (WGS) entry which is preliminary data.</text>
</comment>
<proteinExistence type="predicted"/>
<gene>
    <name evidence="1" type="ORF">DFH07DRAFT_107410</name>
</gene>
<organism evidence="1 2">
    <name type="scientific">Mycena maculata</name>
    <dbReference type="NCBI Taxonomy" id="230809"/>
    <lineage>
        <taxon>Eukaryota</taxon>
        <taxon>Fungi</taxon>
        <taxon>Dikarya</taxon>
        <taxon>Basidiomycota</taxon>
        <taxon>Agaricomycotina</taxon>
        <taxon>Agaricomycetes</taxon>
        <taxon>Agaricomycetidae</taxon>
        <taxon>Agaricales</taxon>
        <taxon>Marasmiineae</taxon>
        <taxon>Mycenaceae</taxon>
        <taxon>Mycena</taxon>
    </lineage>
</organism>
<reference evidence="1" key="1">
    <citation type="submission" date="2023-03" db="EMBL/GenBank/DDBJ databases">
        <title>Massive genome expansion in bonnet fungi (Mycena s.s.) driven by repeated elements and novel gene families across ecological guilds.</title>
        <authorList>
            <consortium name="Lawrence Berkeley National Laboratory"/>
            <person name="Harder C.B."/>
            <person name="Miyauchi S."/>
            <person name="Viragh M."/>
            <person name="Kuo A."/>
            <person name="Thoen E."/>
            <person name="Andreopoulos B."/>
            <person name="Lu D."/>
            <person name="Skrede I."/>
            <person name="Drula E."/>
            <person name="Henrissat B."/>
            <person name="Morin E."/>
            <person name="Kohler A."/>
            <person name="Barry K."/>
            <person name="LaButti K."/>
            <person name="Morin E."/>
            <person name="Salamov A."/>
            <person name="Lipzen A."/>
            <person name="Mereny Z."/>
            <person name="Hegedus B."/>
            <person name="Baldrian P."/>
            <person name="Stursova M."/>
            <person name="Weitz H."/>
            <person name="Taylor A."/>
            <person name="Grigoriev I.V."/>
            <person name="Nagy L.G."/>
            <person name="Martin F."/>
            <person name="Kauserud H."/>
        </authorList>
    </citation>
    <scope>NUCLEOTIDE SEQUENCE</scope>
    <source>
        <strain evidence="1">CBHHK188m</strain>
    </source>
</reference>
<keyword evidence="2" id="KW-1185">Reference proteome</keyword>
<dbReference type="Proteomes" id="UP001215280">
    <property type="component" value="Unassembled WGS sequence"/>
</dbReference>
<evidence type="ECO:0000313" key="1">
    <source>
        <dbReference type="EMBL" id="KAJ7774657.1"/>
    </source>
</evidence>
<name>A0AAD7K0Q4_9AGAR</name>
<sequence>MLGHGGRDDRNLISNSSRAQFYPRARPPTFFTTITMTLRVAENPVGIGQDSNWELVADRIELVLGFFEWADKIRYLHRWNSHLGLANSTVGNWSRTGSSWYLDFSSGPIKFVTSIDGTAHLGLANSTETALDNCRIDSMFTGARARGLTPLRMPRRRAGAFKTQFHGPAAAQAAVFHHGHPHN</sequence>
<dbReference type="EMBL" id="JARJLG010000015">
    <property type="protein sequence ID" value="KAJ7774657.1"/>
    <property type="molecule type" value="Genomic_DNA"/>
</dbReference>
<dbReference type="AlphaFoldDB" id="A0AAD7K0Q4"/>
<protein>
    <submittedName>
        <fullName evidence="1">Uncharacterized protein</fullName>
    </submittedName>
</protein>
<accession>A0AAD7K0Q4</accession>